<protein>
    <submittedName>
        <fullName evidence="9">Solute carrier family 45 member 3-like</fullName>
    </submittedName>
</protein>
<evidence type="ECO:0000256" key="1">
    <source>
        <dbReference type="ARBA" id="ARBA00004141"/>
    </source>
</evidence>
<dbReference type="SUPFAM" id="SSF103473">
    <property type="entry name" value="MFS general substrate transporter"/>
    <property type="match status" value="1"/>
</dbReference>
<keyword evidence="5 7" id="KW-0472">Membrane</keyword>
<dbReference type="Gene3D" id="1.20.1250.20">
    <property type="entry name" value="MFS general substrate transporter like domains"/>
    <property type="match status" value="1"/>
</dbReference>
<keyword evidence="2" id="KW-0813">Transport</keyword>
<dbReference type="RefSeq" id="XP_002737222.1">
    <property type="nucleotide sequence ID" value="XM_002737176.2"/>
</dbReference>
<organism evidence="8 9">
    <name type="scientific">Saccoglossus kowalevskii</name>
    <name type="common">Acorn worm</name>
    <dbReference type="NCBI Taxonomy" id="10224"/>
    <lineage>
        <taxon>Eukaryota</taxon>
        <taxon>Metazoa</taxon>
        <taxon>Hemichordata</taxon>
        <taxon>Enteropneusta</taxon>
        <taxon>Harrimaniidae</taxon>
        <taxon>Saccoglossus</taxon>
    </lineage>
</organism>
<feature type="transmembrane region" description="Helical" evidence="7">
    <location>
        <begin position="504"/>
        <end position="523"/>
    </location>
</feature>
<feature type="transmembrane region" description="Helical" evidence="7">
    <location>
        <begin position="322"/>
        <end position="351"/>
    </location>
</feature>
<feature type="transmembrane region" description="Helical" evidence="7">
    <location>
        <begin position="197"/>
        <end position="217"/>
    </location>
</feature>
<keyword evidence="4 7" id="KW-1133">Transmembrane helix</keyword>
<dbReference type="PANTHER" id="PTHR19432">
    <property type="entry name" value="SUGAR TRANSPORTER"/>
    <property type="match status" value="1"/>
</dbReference>
<feature type="transmembrane region" description="Helical" evidence="7">
    <location>
        <begin position="160"/>
        <end position="177"/>
    </location>
</feature>
<feature type="transmembrane region" description="Helical" evidence="7">
    <location>
        <begin position="371"/>
        <end position="390"/>
    </location>
</feature>
<gene>
    <name evidence="9" type="primary">LOC100374689</name>
</gene>
<evidence type="ECO:0000313" key="9">
    <source>
        <dbReference type="RefSeq" id="XP_002737222.1"/>
    </source>
</evidence>
<name>A0ABM0GTU1_SACKO</name>
<dbReference type="Pfam" id="PF07690">
    <property type="entry name" value="MFS_1"/>
    <property type="match status" value="1"/>
</dbReference>
<dbReference type="InterPro" id="IPR011701">
    <property type="entry name" value="MFS"/>
</dbReference>
<dbReference type="InterPro" id="IPR036259">
    <property type="entry name" value="MFS_trans_sf"/>
</dbReference>
<evidence type="ECO:0000256" key="5">
    <source>
        <dbReference type="ARBA" id="ARBA00023136"/>
    </source>
</evidence>
<feature type="transmembrane region" description="Helical" evidence="7">
    <location>
        <begin position="97"/>
        <end position="114"/>
    </location>
</feature>
<keyword evidence="3 7" id="KW-0812">Transmembrane</keyword>
<comment type="similarity">
    <text evidence="6">Belongs to the glycoside-pentoside-hexuronide (GPH) cation symporter transporter (TC 2.A.2) family.</text>
</comment>
<proteinExistence type="inferred from homology"/>
<keyword evidence="8" id="KW-1185">Reference proteome</keyword>
<evidence type="ECO:0000256" key="2">
    <source>
        <dbReference type="ARBA" id="ARBA00022448"/>
    </source>
</evidence>
<feature type="transmembrane region" description="Helical" evidence="7">
    <location>
        <begin position="426"/>
        <end position="448"/>
    </location>
</feature>
<comment type="subcellular location">
    <subcellularLocation>
        <location evidence="1">Membrane</location>
        <topology evidence="1">Multi-pass membrane protein</topology>
    </subcellularLocation>
</comment>
<dbReference type="PANTHER" id="PTHR19432:SF37">
    <property type="entry name" value="SOLUTE CARRIER FAMILY 45 MEMBER 3"/>
    <property type="match status" value="1"/>
</dbReference>
<evidence type="ECO:0000256" key="7">
    <source>
        <dbReference type="SAM" id="Phobius"/>
    </source>
</evidence>
<accession>A0ABM0GTU1</accession>
<evidence type="ECO:0000256" key="6">
    <source>
        <dbReference type="ARBA" id="ARBA00038193"/>
    </source>
</evidence>
<feature type="transmembrane region" description="Helical" evidence="7">
    <location>
        <begin position="61"/>
        <end position="85"/>
    </location>
</feature>
<dbReference type="Proteomes" id="UP000694865">
    <property type="component" value="Unplaced"/>
</dbReference>
<sequence length="527" mass="57973">MSSSPTDSVSISTSPSPSLGKQFSFSYLLSLNAITCGLELCTSAAFSYVPPMLLKAGFSEFAMSFVMGLGPVFALFVVPFLGVLSDRCTSQYGRRRPFIFYLSLGTILTLVLIANGHNIGMINLAIAVIILDFCTQACYTPFEALLSDSCKNSHQHNRSFMVFSFMTSVGGCFGYWLTSIDWERTAFRQYFDRQEHAVFAILLITFTTSAVLSLSLARDTPVSRKPSLSSLKTNGMLQMDSPAEKQKDSVMNGDAVFSVLISDGSELQGRNPIHNLVKTRTKVTQYKFCIEILHRFIPGFLCDNVFSLYSSIVTMPSVLTKLWIAHFTTCTAVMGFKIFFTDFVGAAIYGGHPDVAEGTHLQYIYDSGVRMGSWGLLLHGLTSSIYAVCLESLVNVIGTKRTYIFGMVTFTIATSMMVFTKNVGTILWLSAITGCSYATITALPYTVLSSYHGNIQKYYPDLSTEDTSLHGKGVDVALLDSAYFLSETAAAFLFGSVVQLTGSTVMYILCSAIFGFISCFYLFRIQY</sequence>
<evidence type="ECO:0000256" key="3">
    <source>
        <dbReference type="ARBA" id="ARBA00022692"/>
    </source>
</evidence>
<evidence type="ECO:0000256" key="4">
    <source>
        <dbReference type="ARBA" id="ARBA00022989"/>
    </source>
</evidence>
<feature type="transmembrane region" description="Helical" evidence="7">
    <location>
        <begin position="120"/>
        <end position="139"/>
    </location>
</feature>
<dbReference type="GeneID" id="100374689"/>
<evidence type="ECO:0000313" key="8">
    <source>
        <dbReference type="Proteomes" id="UP000694865"/>
    </source>
</evidence>
<reference evidence="9" key="1">
    <citation type="submission" date="2025-08" db="UniProtKB">
        <authorList>
            <consortium name="RefSeq"/>
        </authorList>
    </citation>
    <scope>IDENTIFICATION</scope>
    <source>
        <tissue evidence="9">Testes</tissue>
    </source>
</reference>